<gene>
    <name evidence="1" type="ORF">KQI68_06630</name>
</gene>
<proteinExistence type="predicted"/>
<dbReference type="EMBL" id="JAHLQO010000004">
    <property type="protein sequence ID" value="MBU5669513.1"/>
    <property type="molecule type" value="Genomic_DNA"/>
</dbReference>
<evidence type="ECO:0008006" key="3">
    <source>
        <dbReference type="Google" id="ProtNLM"/>
    </source>
</evidence>
<protein>
    <recommendedName>
        <fullName evidence="3">Phage tail sheath protein</fullName>
    </recommendedName>
</protein>
<organism evidence="1 2">
    <name type="scientific">Peptoniphilus ovalis</name>
    <dbReference type="NCBI Taxonomy" id="2841503"/>
    <lineage>
        <taxon>Bacteria</taxon>
        <taxon>Bacillati</taxon>
        <taxon>Bacillota</taxon>
        <taxon>Tissierellia</taxon>
        <taxon>Tissierellales</taxon>
        <taxon>Peptoniphilaceae</taxon>
        <taxon>Peptoniphilus</taxon>
    </lineage>
</organism>
<dbReference type="RefSeq" id="WP_216549344.1">
    <property type="nucleotide sequence ID" value="NZ_JAHLQO010000004.1"/>
</dbReference>
<dbReference type="Proteomes" id="UP000783742">
    <property type="component" value="Unassembled WGS sequence"/>
</dbReference>
<sequence length="694" mass="77702">MAYRKGYKFHGNHYSIPDVYTHVTSHLRDDNVNGAQNIAIIGDSKGGIPGQIMFLEDPEDAKEILKGGDLLDACLRAYNPVTETKVGVELGGADLIFAIRANNAKQGSTEIYQTKEVPAKVGEVVKTVHANTTGKLTVGGTYTGTENKTYKVVITSEGLNDLENCTFNYKLATDEQYKSKDNLALNDTQNATNKELEDGVTITFEQGKYNKGDTFLIPCTAPVTESEFVYTITSKDYGEETNLISHKLEDGTSEGTKRLVVYEGKRDEYETFDNLGGCFSIKYTGKEQYAAMSITANGKGDSIKLQTYIGKDEATAIVDLDIDLDATRFKSLKSLSEYIKSFENYETEMVDSANSELTVNDLDFYEKENIKEEKPITAILRDLTKTLRFQSNYVEAEIVNKEVSNYKNYPFTPLNGGDEGTSSSSYVKFLDLLSNYDIDYIVPLTTDMSIIAEVKEHCLQMSKTKGKERRMVCGLGKGITAGGAIQNAKKLRDARVQYMGQGMYDYDENGEIKLYPAYIIAAQHAGRAAFLKAESATADTYKGIRPEFEYSDLEVKRLINNGVMFFQQIVSDYDHKTFYPKLVWDYTTFTEYDDPLLTERSTGAIADIFSKRIRKELGKMLTGKLTPFGVLESARNKVLTLLKDGIKEGIIVAYKDVTITKHRDKVNIRYGIAPTLVTNFTFIDQDFYLQDITL</sequence>
<comment type="caution">
    <text evidence="1">The sequence shown here is derived from an EMBL/GenBank/DDBJ whole genome shotgun (WGS) entry which is preliminary data.</text>
</comment>
<evidence type="ECO:0000313" key="1">
    <source>
        <dbReference type="EMBL" id="MBU5669513.1"/>
    </source>
</evidence>
<reference evidence="1 2" key="1">
    <citation type="submission" date="2021-06" db="EMBL/GenBank/DDBJ databases">
        <authorList>
            <person name="Sun Q."/>
            <person name="Li D."/>
        </authorList>
    </citation>
    <scope>NUCLEOTIDE SEQUENCE [LARGE SCALE GENOMIC DNA]</scope>
    <source>
        <strain evidence="1 2">MSJ-1</strain>
    </source>
</reference>
<evidence type="ECO:0000313" key="2">
    <source>
        <dbReference type="Proteomes" id="UP000783742"/>
    </source>
</evidence>
<accession>A0ABS6FHK1</accession>
<name>A0ABS6FHK1_9FIRM</name>
<keyword evidence="2" id="KW-1185">Reference proteome</keyword>